<dbReference type="InterPro" id="IPR007527">
    <property type="entry name" value="Znf_SWIM"/>
</dbReference>
<evidence type="ECO:0000313" key="5">
    <source>
        <dbReference type="Proteomes" id="UP001497516"/>
    </source>
</evidence>
<keyword evidence="2" id="KW-0479">Metal-binding</keyword>
<proteinExistence type="inferred from homology"/>
<protein>
    <recommendedName>
        <fullName evidence="2">Protein FAR1-RELATED SEQUENCE</fullName>
    </recommendedName>
</protein>
<comment type="similarity">
    <text evidence="2">Belongs to the FHY3/FAR1 family.</text>
</comment>
<keyword evidence="1 2" id="KW-0863">Zinc-finger</keyword>
<evidence type="ECO:0000313" key="4">
    <source>
        <dbReference type="EMBL" id="CAL1386103.1"/>
    </source>
</evidence>
<dbReference type="GO" id="GO:0006355">
    <property type="term" value="P:regulation of DNA-templated transcription"/>
    <property type="evidence" value="ECO:0007669"/>
    <property type="project" value="UniProtKB-UniRule"/>
</dbReference>
<name>A0AAV2EJE5_9ROSI</name>
<accession>A0AAV2EJE5</accession>
<organism evidence="4 5">
    <name type="scientific">Linum trigynum</name>
    <dbReference type="NCBI Taxonomy" id="586398"/>
    <lineage>
        <taxon>Eukaryota</taxon>
        <taxon>Viridiplantae</taxon>
        <taxon>Streptophyta</taxon>
        <taxon>Embryophyta</taxon>
        <taxon>Tracheophyta</taxon>
        <taxon>Spermatophyta</taxon>
        <taxon>Magnoliopsida</taxon>
        <taxon>eudicotyledons</taxon>
        <taxon>Gunneridae</taxon>
        <taxon>Pentapetalae</taxon>
        <taxon>rosids</taxon>
        <taxon>fabids</taxon>
        <taxon>Malpighiales</taxon>
        <taxon>Linaceae</taxon>
        <taxon>Linum</taxon>
    </lineage>
</organism>
<gene>
    <name evidence="4" type="ORF">LTRI10_LOCUS27190</name>
</gene>
<dbReference type="PANTHER" id="PTHR31669">
    <property type="entry name" value="PROTEIN FAR1-RELATED SEQUENCE 10-RELATED"/>
    <property type="match status" value="1"/>
</dbReference>
<evidence type="ECO:0000259" key="3">
    <source>
        <dbReference type="PROSITE" id="PS50966"/>
    </source>
</evidence>
<dbReference type="PROSITE" id="PS50966">
    <property type="entry name" value="ZF_SWIM"/>
    <property type="match status" value="1"/>
</dbReference>
<comment type="function">
    <text evidence="2">Putative transcription activator involved in regulating light control of development.</text>
</comment>
<dbReference type="GO" id="GO:0008270">
    <property type="term" value="F:zinc ion binding"/>
    <property type="evidence" value="ECO:0007669"/>
    <property type="project" value="UniProtKB-UniRule"/>
</dbReference>
<dbReference type="InterPro" id="IPR031052">
    <property type="entry name" value="FHY3/FAR1"/>
</dbReference>
<keyword evidence="2" id="KW-0539">Nucleus</keyword>
<dbReference type="EMBL" id="OZ034818">
    <property type="protein sequence ID" value="CAL1386103.1"/>
    <property type="molecule type" value="Genomic_DNA"/>
</dbReference>
<reference evidence="4 5" key="1">
    <citation type="submission" date="2024-04" db="EMBL/GenBank/DDBJ databases">
        <authorList>
            <person name="Fracassetti M."/>
        </authorList>
    </citation>
    <scope>NUCLEOTIDE SEQUENCE [LARGE SCALE GENOMIC DNA]</scope>
</reference>
<comment type="subcellular location">
    <subcellularLocation>
        <location evidence="2">Nucleus</location>
    </subcellularLocation>
</comment>
<sequence>MADYELNPYSSGRDDGLIGYNTFYTRDGDDICWNERVVYIDVPNSRLECSCMLFKSMGIVCLHMLKVMAMLGDFGNEAMKTLPDHYILKRWTIDAKKKEVVESSTSVVDDEGAGNVTSNIKTLRYRETTTLLNKLATKLYVVGDDLYEKWLKALSKMCKSADHALSRSITSENGKLFDIISHC</sequence>
<evidence type="ECO:0000256" key="1">
    <source>
        <dbReference type="PROSITE-ProRule" id="PRU00325"/>
    </source>
</evidence>
<dbReference type="AlphaFoldDB" id="A0AAV2EJE5"/>
<keyword evidence="5" id="KW-1185">Reference proteome</keyword>
<keyword evidence="2" id="KW-0862">Zinc</keyword>
<dbReference type="Proteomes" id="UP001497516">
    <property type="component" value="Chromosome 5"/>
</dbReference>
<dbReference type="GO" id="GO:0005634">
    <property type="term" value="C:nucleus"/>
    <property type="evidence" value="ECO:0007669"/>
    <property type="project" value="UniProtKB-SubCell"/>
</dbReference>
<dbReference type="PANTHER" id="PTHR31669:SF251">
    <property type="entry name" value="PROTEIN FAR1-RELATED SEQUENCE"/>
    <property type="match status" value="1"/>
</dbReference>
<feature type="domain" description="SWIM-type" evidence="3">
    <location>
        <begin position="36"/>
        <end position="72"/>
    </location>
</feature>
<evidence type="ECO:0000256" key="2">
    <source>
        <dbReference type="RuleBase" id="RU367018"/>
    </source>
</evidence>